<dbReference type="InterPro" id="IPR027304">
    <property type="entry name" value="Trigger_fact/SurA_dom_sf"/>
</dbReference>
<evidence type="ECO:0000256" key="2">
    <source>
        <dbReference type="ARBA" id="ARBA00007656"/>
    </source>
</evidence>
<evidence type="ECO:0000256" key="5">
    <source>
        <dbReference type="PROSITE-ProRule" id="PRU00278"/>
    </source>
</evidence>
<evidence type="ECO:0000259" key="6">
    <source>
        <dbReference type="PROSITE" id="PS50198"/>
    </source>
</evidence>
<name>A0A6B2R5U5_9BURK</name>
<evidence type="ECO:0000313" key="7">
    <source>
        <dbReference type="EMBL" id="NDY84407.1"/>
    </source>
</evidence>
<comment type="caution">
    <text evidence="7">The sequence shown here is derived from an EMBL/GenBank/DDBJ whole genome shotgun (WGS) entry which is preliminary data.</text>
</comment>
<dbReference type="RefSeq" id="WP_163656225.1">
    <property type="nucleotide sequence ID" value="NZ_JAAGRN010000012.1"/>
</dbReference>
<dbReference type="Gene3D" id="3.10.50.40">
    <property type="match status" value="1"/>
</dbReference>
<dbReference type="GO" id="GO:0003755">
    <property type="term" value="F:peptidyl-prolyl cis-trans isomerase activity"/>
    <property type="evidence" value="ECO:0007669"/>
    <property type="project" value="UniProtKB-KW"/>
</dbReference>
<comment type="similarity">
    <text evidence="2">Belongs to the PpiC/parvulin rotamase family.</text>
</comment>
<reference evidence="7" key="1">
    <citation type="submission" date="2020-02" db="EMBL/GenBank/DDBJ databases">
        <authorList>
            <person name="Chen W.-M."/>
        </authorList>
    </citation>
    <scope>NUCLEOTIDE SEQUENCE</scope>
    <source>
        <strain evidence="7">NBD-18</strain>
    </source>
</reference>
<dbReference type="AlphaFoldDB" id="A0A6B2R5U5"/>
<evidence type="ECO:0000256" key="1">
    <source>
        <dbReference type="ARBA" id="ARBA00000971"/>
    </source>
</evidence>
<accession>A0A6B2R5U5</accession>
<protein>
    <recommendedName>
        <fullName evidence="3">peptidylprolyl isomerase</fullName>
        <ecNumber evidence="3">5.2.1.8</ecNumber>
    </recommendedName>
</protein>
<dbReference type="InterPro" id="IPR000297">
    <property type="entry name" value="PPIase_PpiC"/>
</dbReference>
<organism evidence="7">
    <name type="scientific">Sheuella amnicola</name>
    <dbReference type="NCBI Taxonomy" id="2707330"/>
    <lineage>
        <taxon>Bacteria</taxon>
        <taxon>Pseudomonadati</taxon>
        <taxon>Pseudomonadota</taxon>
        <taxon>Betaproteobacteria</taxon>
        <taxon>Burkholderiales</taxon>
        <taxon>Alcaligenaceae</taxon>
        <taxon>Sheuella</taxon>
    </lineage>
</organism>
<dbReference type="InterPro" id="IPR050245">
    <property type="entry name" value="PrsA_foldase"/>
</dbReference>
<dbReference type="SUPFAM" id="SSF54534">
    <property type="entry name" value="FKBP-like"/>
    <property type="match status" value="1"/>
</dbReference>
<dbReference type="PANTHER" id="PTHR47245:SF2">
    <property type="entry name" value="PEPTIDYL-PROLYL CIS-TRANS ISOMERASE HP_0175-RELATED"/>
    <property type="match status" value="1"/>
</dbReference>
<dbReference type="PROSITE" id="PS50198">
    <property type="entry name" value="PPIC_PPIASE_2"/>
    <property type="match status" value="1"/>
</dbReference>
<dbReference type="InterPro" id="IPR046357">
    <property type="entry name" value="PPIase_dom_sf"/>
</dbReference>
<dbReference type="EC" id="5.2.1.8" evidence="3"/>
<keyword evidence="5 7" id="KW-0413">Isomerase</keyword>
<feature type="domain" description="PpiC" evidence="6">
    <location>
        <begin position="92"/>
        <end position="192"/>
    </location>
</feature>
<comment type="catalytic activity">
    <reaction evidence="1">
        <text>[protein]-peptidylproline (omega=180) = [protein]-peptidylproline (omega=0)</text>
        <dbReference type="Rhea" id="RHEA:16237"/>
        <dbReference type="Rhea" id="RHEA-COMP:10747"/>
        <dbReference type="Rhea" id="RHEA-COMP:10748"/>
        <dbReference type="ChEBI" id="CHEBI:83833"/>
        <dbReference type="ChEBI" id="CHEBI:83834"/>
        <dbReference type="EC" id="5.2.1.8"/>
    </reaction>
</comment>
<proteinExistence type="inferred from homology"/>
<keyword evidence="4 5" id="KW-0697">Rotamase</keyword>
<dbReference type="EMBL" id="JAAGRN010000012">
    <property type="protein sequence ID" value="NDY84407.1"/>
    <property type="molecule type" value="Genomic_DNA"/>
</dbReference>
<evidence type="ECO:0000256" key="4">
    <source>
        <dbReference type="ARBA" id="ARBA00023110"/>
    </source>
</evidence>
<dbReference type="SUPFAM" id="SSF109998">
    <property type="entry name" value="Triger factor/SurA peptide-binding domain-like"/>
    <property type="match status" value="1"/>
</dbReference>
<dbReference type="PANTHER" id="PTHR47245">
    <property type="entry name" value="PEPTIDYLPROLYL ISOMERASE"/>
    <property type="match status" value="1"/>
</dbReference>
<evidence type="ECO:0000256" key="3">
    <source>
        <dbReference type="ARBA" id="ARBA00013194"/>
    </source>
</evidence>
<sequence>MSVHVNGVEITDAQIDEEIRHHERAARPMDEALRALVIQQVVLDEAKKCGFDISHPDAAASALLEQQVRCPSASEEDCFRHYQSHPERFVVGALVSASHILFQVTPDVNLDKLRDKANEVLALVKSNPERFAEYAKEFSNCPSSALGGSLGQLSRGDSVAEFDRAIFSEKQPGLIDHLVQTRYGFHIIRIDQCVDGKLLPFEHVHPQIAQALYAASLDRATQQYLKILVGRACIEGVDMEAEGGLLVQ</sequence>
<gene>
    <name evidence="7" type="ORF">G3I67_14330</name>
</gene>
<dbReference type="Pfam" id="PF00639">
    <property type="entry name" value="Rotamase"/>
    <property type="match status" value="1"/>
</dbReference>